<dbReference type="EnsemblPlants" id="OB05G27960.1">
    <property type="protein sequence ID" value="OB05G27960.1"/>
    <property type="gene ID" value="OB05G27960"/>
</dbReference>
<dbReference type="HOGENOM" id="CLU_1520147_0_0_1"/>
<name>J3M872_ORYBR</name>
<dbReference type="Proteomes" id="UP000006038">
    <property type="component" value="Chromosome 5"/>
</dbReference>
<feature type="region of interest" description="Disordered" evidence="1">
    <location>
        <begin position="24"/>
        <end position="57"/>
    </location>
</feature>
<evidence type="ECO:0000313" key="2">
    <source>
        <dbReference type="EnsemblPlants" id="OB05G27960.1"/>
    </source>
</evidence>
<evidence type="ECO:0000256" key="1">
    <source>
        <dbReference type="SAM" id="MobiDB-lite"/>
    </source>
</evidence>
<dbReference type="AlphaFoldDB" id="J3M872"/>
<protein>
    <submittedName>
        <fullName evidence="2">Uncharacterized protein</fullName>
    </submittedName>
</protein>
<keyword evidence="3" id="KW-1185">Reference proteome</keyword>
<proteinExistence type="predicted"/>
<reference evidence="2" key="2">
    <citation type="submission" date="2013-04" db="UniProtKB">
        <authorList>
            <consortium name="EnsemblPlants"/>
        </authorList>
    </citation>
    <scope>IDENTIFICATION</scope>
</reference>
<sequence>MPGRDLPADNGRSGSFVLRFGGVSFGKSGISSGRTGARGRGLGEPGRDDGADEGAEFRPPFAAGRLIDDVKLLMLELRPTEGERPIFGADERIAGWRVGVDEREVERLIEGIVLEDNEVARLIPGTLLEDEPGRLVAETVPRLVAGITPGRLIAGIAPEDELGIARDLEVGVDGLEF</sequence>
<dbReference type="Gramene" id="OB05G27960.1">
    <property type="protein sequence ID" value="OB05G27960.1"/>
    <property type="gene ID" value="OB05G27960"/>
</dbReference>
<organism evidence="2">
    <name type="scientific">Oryza brachyantha</name>
    <name type="common">malo sina</name>
    <dbReference type="NCBI Taxonomy" id="4533"/>
    <lineage>
        <taxon>Eukaryota</taxon>
        <taxon>Viridiplantae</taxon>
        <taxon>Streptophyta</taxon>
        <taxon>Embryophyta</taxon>
        <taxon>Tracheophyta</taxon>
        <taxon>Spermatophyta</taxon>
        <taxon>Magnoliopsida</taxon>
        <taxon>Liliopsida</taxon>
        <taxon>Poales</taxon>
        <taxon>Poaceae</taxon>
        <taxon>BOP clade</taxon>
        <taxon>Oryzoideae</taxon>
        <taxon>Oryzeae</taxon>
        <taxon>Oryzinae</taxon>
        <taxon>Oryza</taxon>
    </lineage>
</organism>
<reference evidence="2" key="1">
    <citation type="journal article" date="2013" name="Nat. Commun.">
        <title>Whole-genome sequencing of Oryza brachyantha reveals mechanisms underlying Oryza genome evolution.</title>
        <authorList>
            <person name="Chen J."/>
            <person name="Huang Q."/>
            <person name="Gao D."/>
            <person name="Wang J."/>
            <person name="Lang Y."/>
            <person name="Liu T."/>
            <person name="Li B."/>
            <person name="Bai Z."/>
            <person name="Luis Goicoechea J."/>
            <person name="Liang C."/>
            <person name="Chen C."/>
            <person name="Zhang W."/>
            <person name="Sun S."/>
            <person name="Liao Y."/>
            <person name="Zhang X."/>
            <person name="Yang L."/>
            <person name="Song C."/>
            <person name="Wang M."/>
            <person name="Shi J."/>
            <person name="Liu G."/>
            <person name="Liu J."/>
            <person name="Zhou H."/>
            <person name="Zhou W."/>
            <person name="Yu Q."/>
            <person name="An N."/>
            <person name="Chen Y."/>
            <person name="Cai Q."/>
            <person name="Wang B."/>
            <person name="Liu B."/>
            <person name="Min J."/>
            <person name="Huang Y."/>
            <person name="Wu H."/>
            <person name="Li Z."/>
            <person name="Zhang Y."/>
            <person name="Yin Y."/>
            <person name="Song W."/>
            <person name="Jiang J."/>
            <person name="Jackson S.A."/>
            <person name="Wing R.A."/>
            <person name="Wang J."/>
            <person name="Chen M."/>
        </authorList>
    </citation>
    <scope>NUCLEOTIDE SEQUENCE [LARGE SCALE GENOMIC DNA]</scope>
    <source>
        <strain evidence="2">cv. IRGC 101232</strain>
    </source>
</reference>
<evidence type="ECO:0000313" key="3">
    <source>
        <dbReference type="Proteomes" id="UP000006038"/>
    </source>
</evidence>
<accession>J3M872</accession>